<accession>A0A183CPL9</accession>
<evidence type="ECO:0000313" key="1">
    <source>
        <dbReference type="Proteomes" id="UP000050741"/>
    </source>
</evidence>
<sequence length="82" mass="8902">MAINPFLKSLYISERIHSLARRDSGSSQQIPSFRPMELLALGESFECGCSAPTQCSCPPITQANEYCSGNTYAVIGVLDSNQ</sequence>
<dbReference type="Proteomes" id="UP000050741">
    <property type="component" value="Unassembled WGS sequence"/>
</dbReference>
<reference evidence="1" key="1">
    <citation type="submission" date="2013-12" db="EMBL/GenBank/DDBJ databases">
        <authorList>
            <person name="Aslett M."/>
        </authorList>
    </citation>
    <scope>NUCLEOTIDE SEQUENCE [LARGE SCALE GENOMIC DNA]</scope>
    <source>
        <strain evidence="1">Lindley</strain>
    </source>
</reference>
<evidence type="ECO:0000313" key="2">
    <source>
        <dbReference type="WBParaSite" id="GPLIN_001482600"/>
    </source>
</evidence>
<proteinExistence type="predicted"/>
<reference evidence="2" key="3">
    <citation type="submission" date="2016-06" db="UniProtKB">
        <authorList>
            <consortium name="WormBaseParasite"/>
        </authorList>
    </citation>
    <scope>IDENTIFICATION</scope>
</reference>
<name>A0A183CPL9_GLOPA</name>
<organism evidence="1 2">
    <name type="scientific">Globodera pallida</name>
    <name type="common">Potato cyst nematode worm</name>
    <name type="synonym">Heterodera pallida</name>
    <dbReference type="NCBI Taxonomy" id="36090"/>
    <lineage>
        <taxon>Eukaryota</taxon>
        <taxon>Metazoa</taxon>
        <taxon>Ecdysozoa</taxon>
        <taxon>Nematoda</taxon>
        <taxon>Chromadorea</taxon>
        <taxon>Rhabditida</taxon>
        <taxon>Tylenchina</taxon>
        <taxon>Tylenchomorpha</taxon>
        <taxon>Tylenchoidea</taxon>
        <taxon>Heteroderidae</taxon>
        <taxon>Heteroderinae</taxon>
        <taxon>Globodera</taxon>
    </lineage>
</organism>
<reference evidence="1" key="2">
    <citation type="submission" date="2014-05" db="EMBL/GenBank/DDBJ databases">
        <title>The genome and life-stage specific transcriptomes of Globodera pallida elucidate key aspects of plant parasitism by a cyst nematode.</title>
        <authorList>
            <person name="Cotton J.A."/>
            <person name="Lilley C.J."/>
            <person name="Jones L.M."/>
            <person name="Kikuchi T."/>
            <person name="Reid A.J."/>
            <person name="Thorpe P."/>
            <person name="Tsai I.J."/>
            <person name="Beasley H."/>
            <person name="Blok V."/>
            <person name="Cock P.J.A."/>
            <person name="Van den Akker S.E."/>
            <person name="Holroyd N."/>
            <person name="Hunt M."/>
            <person name="Mantelin S."/>
            <person name="Naghra H."/>
            <person name="Pain A."/>
            <person name="Palomares-Rius J.E."/>
            <person name="Zarowiecki M."/>
            <person name="Berriman M."/>
            <person name="Jones J.T."/>
            <person name="Urwin P.E."/>
        </authorList>
    </citation>
    <scope>NUCLEOTIDE SEQUENCE [LARGE SCALE GENOMIC DNA]</scope>
    <source>
        <strain evidence="1">Lindley</strain>
    </source>
</reference>
<keyword evidence="1" id="KW-1185">Reference proteome</keyword>
<dbReference type="WBParaSite" id="GPLIN_001482600">
    <property type="protein sequence ID" value="GPLIN_001482600"/>
    <property type="gene ID" value="GPLIN_001482600"/>
</dbReference>
<protein>
    <submittedName>
        <fullName evidence="2">Phlebovirus glycoprotein G2 fusion domain-containing protein</fullName>
    </submittedName>
</protein>
<dbReference type="AlphaFoldDB" id="A0A183CPL9"/>